<gene>
    <name evidence="1" type="ORF">ATZ36_05550</name>
</gene>
<proteinExistence type="predicted"/>
<evidence type="ECO:0000313" key="2">
    <source>
        <dbReference type="Proteomes" id="UP000095237"/>
    </source>
</evidence>
<comment type="caution">
    <text evidence="1">The sequence shown here is derived from an EMBL/GenBank/DDBJ whole genome shotgun (WGS) entry which is preliminary data.</text>
</comment>
<dbReference type="Proteomes" id="UP000095237">
    <property type="component" value="Unassembled WGS sequence"/>
</dbReference>
<dbReference type="EMBL" id="LNVX01000422">
    <property type="protein sequence ID" value="OEG70220.1"/>
    <property type="molecule type" value="Genomic_DNA"/>
</dbReference>
<protein>
    <submittedName>
        <fullName evidence="1">Uncharacterized protein</fullName>
    </submittedName>
</protein>
<name>A0A1E5IIA1_ENDTX</name>
<sequence length="103" mass="12425">MFNTLIDEFHERQIRKRQQVYGTMKEIEKYEKVADDYFSSKPKSEYFELFKKMICEMPDDDLRVLIEMKKGVSFAWGNVDITDETQAVNYELKEILRTRRNKG</sequence>
<dbReference type="AlphaFoldDB" id="A0A1E5IIA1"/>
<reference evidence="1 2" key="1">
    <citation type="submission" date="2015-11" db="EMBL/GenBank/DDBJ databases">
        <title>Evidence for parallel genomic evolution in an endosymbiosis of termite gut flagellates.</title>
        <authorList>
            <person name="Zheng H."/>
        </authorList>
    </citation>
    <scope>NUCLEOTIDE SEQUENCE [LARGE SCALE GENOMIC DNA]</scope>
    <source>
        <strain evidence="1 2">CET450</strain>
    </source>
</reference>
<accession>A0A1E5IIA1</accession>
<evidence type="ECO:0000313" key="1">
    <source>
        <dbReference type="EMBL" id="OEG70220.1"/>
    </source>
</evidence>
<organism evidence="1 2">
    <name type="scientific">Endomicrobium trichonymphae</name>
    <dbReference type="NCBI Taxonomy" id="1408204"/>
    <lineage>
        <taxon>Bacteria</taxon>
        <taxon>Pseudomonadati</taxon>
        <taxon>Elusimicrobiota</taxon>
        <taxon>Endomicrobiia</taxon>
        <taxon>Endomicrobiales</taxon>
        <taxon>Endomicrobiaceae</taxon>
        <taxon>Candidatus Endomicrobiellum</taxon>
    </lineage>
</organism>
<keyword evidence="2" id="KW-1185">Reference proteome</keyword>